<feature type="compositionally biased region" description="Polar residues" evidence="1">
    <location>
        <begin position="46"/>
        <end position="70"/>
    </location>
</feature>
<proteinExistence type="predicted"/>
<accession>A0A9E7KTB6</accession>
<protein>
    <submittedName>
        <fullName evidence="2">Uncharacterized protein</fullName>
    </submittedName>
</protein>
<dbReference type="EMBL" id="CP097510">
    <property type="protein sequence ID" value="URE26480.1"/>
    <property type="molecule type" value="Genomic_DNA"/>
</dbReference>
<keyword evidence="3" id="KW-1185">Reference proteome</keyword>
<dbReference type="Proteomes" id="UP001055439">
    <property type="component" value="Chromosome 8"/>
</dbReference>
<organism evidence="2 3">
    <name type="scientific">Musa troglodytarum</name>
    <name type="common">fe'i banana</name>
    <dbReference type="NCBI Taxonomy" id="320322"/>
    <lineage>
        <taxon>Eukaryota</taxon>
        <taxon>Viridiplantae</taxon>
        <taxon>Streptophyta</taxon>
        <taxon>Embryophyta</taxon>
        <taxon>Tracheophyta</taxon>
        <taxon>Spermatophyta</taxon>
        <taxon>Magnoliopsida</taxon>
        <taxon>Liliopsida</taxon>
        <taxon>Zingiberales</taxon>
        <taxon>Musaceae</taxon>
        <taxon>Musa</taxon>
    </lineage>
</organism>
<reference evidence="2" key="1">
    <citation type="submission" date="2022-05" db="EMBL/GenBank/DDBJ databases">
        <title>The Musa troglodytarum L. genome provides insights into the mechanism of non-climacteric behaviour and enrichment of carotenoids.</title>
        <authorList>
            <person name="Wang J."/>
        </authorList>
    </citation>
    <scope>NUCLEOTIDE SEQUENCE</scope>
    <source>
        <tissue evidence="2">Leaf</tissue>
    </source>
</reference>
<feature type="region of interest" description="Disordered" evidence="1">
    <location>
        <begin position="34"/>
        <end position="83"/>
    </location>
</feature>
<evidence type="ECO:0000256" key="1">
    <source>
        <dbReference type="SAM" id="MobiDB-lite"/>
    </source>
</evidence>
<name>A0A9E7KTB6_9LILI</name>
<gene>
    <name evidence="2" type="ORF">MUK42_14819</name>
</gene>
<evidence type="ECO:0000313" key="3">
    <source>
        <dbReference type="Proteomes" id="UP001055439"/>
    </source>
</evidence>
<dbReference type="AlphaFoldDB" id="A0A9E7KTB6"/>
<evidence type="ECO:0000313" key="2">
    <source>
        <dbReference type="EMBL" id="URE26480.1"/>
    </source>
</evidence>
<sequence>MFPMFTGSCRIRILWRIPTVEKYVVERIKEPRDPTVQDGRSFAGPTITTPSITGSVPTTAGVGSSPNAVTGSYVGPTRNRPPGTNLRRILGPGTTAVSYKGSTYNALCIYLTGKEINGEVVDSLLEQKRCSSLTKDTPRFFQPSALMQGIPVYFPCSVDFSSESKRNART</sequence>